<dbReference type="AlphaFoldDB" id="A0AB34JSU5"/>
<feature type="region of interest" description="Disordered" evidence="1">
    <location>
        <begin position="91"/>
        <end position="111"/>
    </location>
</feature>
<reference evidence="2 3" key="1">
    <citation type="journal article" date="2024" name="Science">
        <title>Giant polyketide synthase enzymes in the biosynthesis of giant marine polyether toxins.</title>
        <authorList>
            <person name="Fallon T.R."/>
            <person name="Shende V.V."/>
            <person name="Wierzbicki I.H."/>
            <person name="Pendleton A.L."/>
            <person name="Watervoot N.F."/>
            <person name="Auber R.P."/>
            <person name="Gonzalez D.J."/>
            <person name="Wisecaver J.H."/>
            <person name="Moore B.S."/>
        </authorList>
    </citation>
    <scope>NUCLEOTIDE SEQUENCE [LARGE SCALE GENOMIC DNA]</scope>
    <source>
        <strain evidence="2 3">12B1</strain>
    </source>
</reference>
<evidence type="ECO:0000256" key="1">
    <source>
        <dbReference type="SAM" id="MobiDB-lite"/>
    </source>
</evidence>
<sequence>MPSAECQQVLNSWCNGNCPHFQRSGSLTAILGASANGPHEAWRCYADSSLDAQRQHYVTGTTYCTRDGPLRELLQRCESRERSTLAYTVSGAGVSQKVESPPSDLQEAQKRQQLDEAAAYRLAGQRAQAQQRKHEQPQGIWMPVRTAARPLDQSPPPTYAHEKRLLMLPPTVHVPRFDECEASVASNAQFWAISLYSAAYTEKAYRLIASCERVGVCCKPSFVPDGAFTDLKTGATLVEGSNPWRHRLIASKPVFMLESLRQSPLPIVWLDVDLEFHQFPSLFLGSSWSSPRDVLLWNWQANVTAFQGRRLKMASGVGYYNKTPRAEALLLAWAQAQAYEHNAAAPDDQTLDLLVNEDRWIDRVEFGWLPEVYLRMPRHAHLAPVIDHDRGNPVSQRGRNSPVVPVLPPHVA</sequence>
<feature type="region of interest" description="Disordered" evidence="1">
    <location>
        <begin position="387"/>
        <end position="412"/>
    </location>
</feature>
<proteinExistence type="predicted"/>
<accession>A0AB34JSU5</accession>
<gene>
    <name evidence="2" type="ORF">AB1Y20_020193</name>
</gene>
<evidence type="ECO:0008006" key="4">
    <source>
        <dbReference type="Google" id="ProtNLM"/>
    </source>
</evidence>
<dbReference type="EMBL" id="JBGBPQ010000004">
    <property type="protein sequence ID" value="KAL1525333.1"/>
    <property type="molecule type" value="Genomic_DNA"/>
</dbReference>
<comment type="caution">
    <text evidence="2">The sequence shown here is derived from an EMBL/GenBank/DDBJ whole genome shotgun (WGS) entry which is preliminary data.</text>
</comment>
<evidence type="ECO:0000313" key="3">
    <source>
        <dbReference type="Proteomes" id="UP001515480"/>
    </source>
</evidence>
<dbReference type="Proteomes" id="UP001515480">
    <property type="component" value="Unassembled WGS sequence"/>
</dbReference>
<protein>
    <recommendedName>
        <fullName evidence="4">Nucleotide-diphospho-sugar transferase domain-containing protein</fullName>
    </recommendedName>
</protein>
<keyword evidence="3" id="KW-1185">Reference proteome</keyword>
<evidence type="ECO:0000313" key="2">
    <source>
        <dbReference type="EMBL" id="KAL1525333.1"/>
    </source>
</evidence>
<name>A0AB34JSU5_PRYPA</name>
<organism evidence="2 3">
    <name type="scientific">Prymnesium parvum</name>
    <name type="common">Toxic golden alga</name>
    <dbReference type="NCBI Taxonomy" id="97485"/>
    <lineage>
        <taxon>Eukaryota</taxon>
        <taxon>Haptista</taxon>
        <taxon>Haptophyta</taxon>
        <taxon>Prymnesiophyceae</taxon>
        <taxon>Prymnesiales</taxon>
        <taxon>Prymnesiaceae</taxon>
        <taxon>Prymnesium</taxon>
    </lineage>
</organism>